<feature type="transmembrane region" description="Helical" evidence="1">
    <location>
        <begin position="164"/>
        <end position="185"/>
    </location>
</feature>
<feature type="transmembrane region" description="Helical" evidence="1">
    <location>
        <begin position="217"/>
        <end position="242"/>
    </location>
</feature>
<proteinExistence type="predicted"/>
<feature type="transmembrane region" description="Helical" evidence="1">
    <location>
        <begin position="38"/>
        <end position="58"/>
    </location>
</feature>
<name>A0ABX4MU61_9MICC</name>
<feature type="transmembrane region" description="Helical" evidence="1">
    <location>
        <begin position="328"/>
        <end position="346"/>
    </location>
</feature>
<dbReference type="Proteomes" id="UP000229263">
    <property type="component" value="Unassembled WGS sequence"/>
</dbReference>
<accession>A0ABX4MU61</accession>
<evidence type="ECO:0008006" key="4">
    <source>
        <dbReference type="Google" id="ProtNLM"/>
    </source>
</evidence>
<dbReference type="Pfam" id="PF19877">
    <property type="entry name" value="DUF6350"/>
    <property type="match status" value="1"/>
</dbReference>
<dbReference type="InterPro" id="IPR045931">
    <property type="entry name" value="DUF6350"/>
</dbReference>
<keyword evidence="1" id="KW-0812">Transmembrane</keyword>
<keyword evidence="3" id="KW-1185">Reference proteome</keyword>
<keyword evidence="1" id="KW-1133">Transmembrane helix</keyword>
<evidence type="ECO:0000313" key="2">
    <source>
        <dbReference type="EMBL" id="PJJ42926.1"/>
    </source>
</evidence>
<evidence type="ECO:0000313" key="3">
    <source>
        <dbReference type="Proteomes" id="UP000229263"/>
    </source>
</evidence>
<feature type="transmembrane region" description="Helical" evidence="1">
    <location>
        <begin position="410"/>
        <end position="432"/>
    </location>
</feature>
<feature type="transmembrane region" description="Helical" evidence="1">
    <location>
        <begin position="135"/>
        <end position="158"/>
    </location>
</feature>
<reference evidence="2 3" key="1">
    <citation type="submission" date="2017-11" db="EMBL/GenBank/DDBJ databases">
        <title>Sequencing the genomes of 1000 actinobacteria strains.</title>
        <authorList>
            <person name="Klenk H.-P."/>
        </authorList>
    </citation>
    <scope>NUCLEOTIDE SEQUENCE [LARGE SCALE GENOMIC DNA]</scope>
    <source>
        <strain evidence="2 3">DSM 12798</strain>
    </source>
</reference>
<keyword evidence="1" id="KW-0472">Membrane</keyword>
<feature type="transmembrane region" description="Helical" evidence="1">
    <location>
        <begin position="103"/>
        <end position="123"/>
    </location>
</feature>
<dbReference type="EMBL" id="PGEY01000001">
    <property type="protein sequence ID" value="PJJ42926.1"/>
    <property type="molecule type" value="Genomic_DNA"/>
</dbReference>
<feature type="transmembrane region" description="Helical" evidence="1">
    <location>
        <begin position="70"/>
        <end position="91"/>
    </location>
</feature>
<comment type="caution">
    <text evidence="2">The sequence shown here is derived from an EMBL/GenBank/DDBJ whole genome shotgun (WGS) entry which is preliminary data.</text>
</comment>
<feature type="transmembrane region" description="Helical" evidence="1">
    <location>
        <begin position="366"/>
        <end position="389"/>
    </location>
</feature>
<evidence type="ECO:0000256" key="1">
    <source>
        <dbReference type="SAM" id="Phobius"/>
    </source>
</evidence>
<protein>
    <recommendedName>
        <fullName evidence="4">Oligopeptide transporter (OPT) family protein</fullName>
    </recommendedName>
</protein>
<organism evidence="2 3">
    <name type="scientific">Glutamicibacter mysorens</name>
    <dbReference type="NCBI Taxonomy" id="257984"/>
    <lineage>
        <taxon>Bacteria</taxon>
        <taxon>Bacillati</taxon>
        <taxon>Actinomycetota</taxon>
        <taxon>Actinomycetes</taxon>
        <taxon>Micrococcales</taxon>
        <taxon>Micrococcaceae</taxon>
        <taxon>Glutamicibacter</taxon>
    </lineage>
</organism>
<sequence>MVAPLKMMSREKKPMKAVMLRLRNGWPMPLALQGVFEILQSVVFCLALITLPLVAVYFSGGFLEDSFEAILQFGGLIWLLVHGVPVEILNLGPEADPSSVTGWLTLIPLGLSLVPFLFCLRAGRRIARASYTDQLWQGLAGAFLAYGAIGTGIGFLANNSYARVNILAAAFIPLIIALLGLIIGARREAGSWARLFGVDMAGYIQRISPHRRWAGSYVWHVIVAGFLGYVAAVGISGLLLTINLGVHWTDVANVSQELRPGPIGSAALTLVQLSFIPNAVFWVLSWISGGGFSIGTGSTLSTLETTVGPLPSIPMLASLPSGDMAHQWLFLLIPVAAGIVAGWYFLRVGENHLEDWFARRIPFNALSLGASTACLAVFTGVVTGLLSLVGSWLSSGSLAIGRLVEIGPNMWATAGALALQIGLGTAIGYLIAPLFETDPVLEG</sequence>
<gene>
    <name evidence="2" type="ORF">ATK23_0083</name>
</gene>